<dbReference type="GO" id="GO:0005634">
    <property type="term" value="C:nucleus"/>
    <property type="evidence" value="ECO:0007669"/>
    <property type="project" value="UniProtKB-SubCell"/>
</dbReference>
<dbReference type="GO" id="GO:0000981">
    <property type="term" value="F:DNA-binding transcription factor activity, RNA polymerase II-specific"/>
    <property type="evidence" value="ECO:0007669"/>
    <property type="project" value="InterPro"/>
</dbReference>
<gene>
    <name evidence="1" type="primary">Necator_chrX.g23622</name>
    <name evidence="1" type="ORF">RB195_023458</name>
</gene>
<dbReference type="PROSITE" id="PS50071">
    <property type="entry name" value="HOMEOBOX_2"/>
    <property type="match status" value="1"/>
</dbReference>
<proteinExistence type="predicted"/>
<dbReference type="PRINTS" id="PR00031">
    <property type="entry name" value="HTHREPRESSR"/>
</dbReference>
<dbReference type="InterPro" id="IPR020479">
    <property type="entry name" value="HD_metazoa"/>
</dbReference>
<dbReference type="EMBL" id="JAVFWL010000006">
    <property type="protein sequence ID" value="KAK6762752.1"/>
    <property type="molecule type" value="Genomic_DNA"/>
</dbReference>
<sequence length="238" mass="26135">MSMLDPRQFLMPTFCLDSATTSLLSQQPSQSSGGGKLTHSFRISDLLESSDGKTEQGSDKEHSTTSRPETPESGCSQVRSSPNDASPLGSKKARKARTIFTDKQLQELESTFEKQKYLSVQDRMDLAHRMGLTDTQVKTWYQNRRTKWKRQATTGMELLNEAGNLAAVQNLLRSNPYWAGYVGQLGGLPAPLPLVMSLPLSAAISSVPHSLSFMFPSTTQVVASKESTSIDVEDTNTN</sequence>
<dbReference type="GO" id="GO:0003677">
    <property type="term" value="F:DNA binding"/>
    <property type="evidence" value="ECO:0007669"/>
    <property type="project" value="UniProtKB-UniRule"/>
</dbReference>
<dbReference type="InterPro" id="IPR000047">
    <property type="entry name" value="HTH_motif"/>
</dbReference>
<dbReference type="InterPro" id="IPR017970">
    <property type="entry name" value="Homeobox_CS"/>
</dbReference>
<comment type="caution">
    <text evidence="1">The sequence shown here is derived from an EMBL/GenBank/DDBJ whole genome shotgun (WGS) entry which is preliminary data.</text>
</comment>
<reference evidence="1 2" key="1">
    <citation type="submission" date="2023-08" db="EMBL/GenBank/DDBJ databases">
        <title>A Necator americanus chromosomal reference genome.</title>
        <authorList>
            <person name="Ilik V."/>
            <person name="Petrzelkova K.J."/>
            <person name="Pardy F."/>
            <person name="Fuh T."/>
            <person name="Niatou-Singa F.S."/>
            <person name="Gouil Q."/>
            <person name="Baker L."/>
            <person name="Ritchie M.E."/>
            <person name="Jex A.R."/>
            <person name="Gazzola D."/>
            <person name="Li H."/>
            <person name="Toshio Fujiwara R."/>
            <person name="Zhan B."/>
            <person name="Aroian R.V."/>
            <person name="Pafco B."/>
            <person name="Schwarz E.M."/>
        </authorList>
    </citation>
    <scope>NUCLEOTIDE SEQUENCE [LARGE SCALE GENOMIC DNA]</scope>
    <source>
        <strain evidence="1 2">Aroian</strain>
        <tissue evidence="1">Whole animal</tissue>
    </source>
</reference>
<keyword evidence="2" id="KW-1185">Reference proteome</keyword>
<dbReference type="KEGG" id="nai:NECAME_15065"/>
<dbReference type="CTD" id="25355092"/>
<evidence type="ECO:0000313" key="2">
    <source>
        <dbReference type="Proteomes" id="UP001303046"/>
    </source>
</evidence>
<dbReference type="PANTHER" id="PTHR24333">
    <property type="entry name" value="HOMEO BOX HB9 LIKE A-RELATED"/>
    <property type="match status" value="1"/>
</dbReference>
<dbReference type="SUPFAM" id="SSF46689">
    <property type="entry name" value="Homeodomain-like"/>
    <property type="match status" value="1"/>
</dbReference>
<dbReference type="SMART" id="SM00389">
    <property type="entry name" value="HOX"/>
    <property type="match status" value="1"/>
</dbReference>
<dbReference type="Pfam" id="PF00046">
    <property type="entry name" value="Homeodomain"/>
    <property type="match status" value="1"/>
</dbReference>
<dbReference type="CDD" id="cd00086">
    <property type="entry name" value="homeodomain"/>
    <property type="match status" value="1"/>
</dbReference>
<dbReference type="Gene3D" id="1.10.10.60">
    <property type="entry name" value="Homeodomain-like"/>
    <property type="match status" value="1"/>
</dbReference>
<organism evidence="1 2">
    <name type="scientific">Necator americanus</name>
    <name type="common">Human hookworm</name>
    <dbReference type="NCBI Taxonomy" id="51031"/>
    <lineage>
        <taxon>Eukaryota</taxon>
        <taxon>Metazoa</taxon>
        <taxon>Ecdysozoa</taxon>
        <taxon>Nematoda</taxon>
        <taxon>Chromadorea</taxon>
        <taxon>Rhabditida</taxon>
        <taxon>Rhabditina</taxon>
        <taxon>Rhabditomorpha</taxon>
        <taxon>Strongyloidea</taxon>
        <taxon>Ancylostomatidae</taxon>
        <taxon>Bunostominae</taxon>
        <taxon>Necator</taxon>
    </lineage>
</organism>
<dbReference type="PRINTS" id="PR00024">
    <property type="entry name" value="HOMEOBOX"/>
</dbReference>
<dbReference type="InterPro" id="IPR050848">
    <property type="entry name" value="Homeobox_TF"/>
</dbReference>
<dbReference type="InterPro" id="IPR009057">
    <property type="entry name" value="Homeodomain-like_sf"/>
</dbReference>
<dbReference type="Proteomes" id="UP001303046">
    <property type="component" value="Unassembled WGS sequence"/>
</dbReference>
<dbReference type="PANTHER" id="PTHR24333:SF5">
    <property type="entry name" value="VENT HOMEOBOX"/>
    <property type="match status" value="1"/>
</dbReference>
<name>A0ABR1EJ95_NECAM</name>
<dbReference type="InterPro" id="IPR001356">
    <property type="entry name" value="HD"/>
</dbReference>
<accession>A0ABR1EJ95</accession>
<evidence type="ECO:0000313" key="1">
    <source>
        <dbReference type="EMBL" id="KAK6762752.1"/>
    </source>
</evidence>
<protein>
    <submittedName>
        <fullName evidence="1">Uncharacterized protein</fullName>
    </submittedName>
</protein>
<dbReference type="PROSITE" id="PS00027">
    <property type="entry name" value="HOMEOBOX_1"/>
    <property type="match status" value="1"/>
</dbReference>